<dbReference type="InterPro" id="IPR006680">
    <property type="entry name" value="Amidohydro-rel"/>
</dbReference>
<dbReference type="PANTHER" id="PTHR43135:SF3">
    <property type="entry name" value="ALPHA-D-RIBOSE 1-METHYLPHOSPHONATE 5-TRIPHOSPHATE DIPHOSPHATASE"/>
    <property type="match status" value="1"/>
</dbReference>
<dbReference type="EMBL" id="CP061169">
    <property type="protein sequence ID" value="QPZ38388.1"/>
    <property type="molecule type" value="Genomic_DNA"/>
</dbReference>
<name>A0ABX6YHY7_9MICO</name>
<evidence type="ECO:0000259" key="1">
    <source>
        <dbReference type="Pfam" id="PF01979"/>
    </source>
</evidence>
<dbReference type="InterPro" id="IPR051781">
    <property type="entry name" value="Metallo-dep_Hydrolase"/>
</dbReference>
<sequence length="403" mass="42505">MSGSIIIAGAHVWAGAERGFVKTDLAIVDGLVADRPAPESKRVDGDGQWVIPGLIDAHFHAYATSMDGLENERGPLSYTAINSTLRLAAALRRGFTTVRDVAGGDIGLARAIEARLFPSPRYHFTGPALSQTGGHGDPRSQHIDVCFSGGHMCEVVDGADNLRVAVRERLRTGAHAIKIMTSGGVFSLADPIRNPQYSADEIRAVVDEATRRESYVAAHAYSSEAVMHSIENGVRSIEHGNLIDSATARAMAGWRAFLVPTLAAYDAMDRRGTSIGLNEISLAKNTEVLSKGQEAVQIALAAGVSVGFGSDLMGDLEDDQLAGVRLQVAASGAAETIRSMTEVNAKLIGDASLGHLGAGAYGDAVMLSANPLEEPAVLWDENARELVIQAGRVVGGVSERDDE</sequence>
<protein>
    <submittedName>
        <fullName evidence="2">Amidohydrolase family protein</fullName>
    </submittedName>
</protein>
<accession>A0ABX6YHY7</accession>
<reference evidence="2 3" key="1">
    <citation type="submission" date="2020-12" db="EMBL/GenBank/DDBJ databases">
        <title>Microbacterium sp. HY060.</title>
        <authorList>
            <person name="Zhou J."/>
        </authorList>
    </citation>
    <scope>NUCLEOTIDE SEQUENCE [LARGE SCALE GENOMIC DNA]</scope>
    <source>
        <strain evidence="2 3">HY60</strain>
    </source>
</reference>
<organism evidence="2 3">
    <name type="scientific">Paramicrobacterium chengjingii</name>
    <dbReference type="NCBI Taxonomy" id="2769067"/>
    <lineage>
        <taxon>Bacteria</taxon>
        <taxon>Bacillati</taxon>
        <taxon>Actinomycetota</taxon>
        <taxon>Actinomycetes</taxon>
        <taxon>Micrococcales</taxon>
        <taxon>Microbacteriaceae</taxon>
        <taxon>Paramicrobacterium</taxon>
    </lineage>
</organism>
<dbReference type="InterPro" id="IPR057744">
    <property type="entry name" value="OTAase-like"/>
</dbReference>
<dbReference type="RefSeq" id="WP_166986632.1">
    <property type="nucleotide sequence ID" value="NZ_CP061169.1"/>
</dbReference>
<dbReference type="PANTHER" id="PTHR43135">
    <property type="entry name" value="ALPHA-D-RIBOSE 1-METHYLPHOSPHONATE 5-TRIPHOSPHATE DIPHOSPHATASE"/>
    <property type="match status" value="1"/>
</dbReference>
<keyword evidence="3" id="KW-1185">Reference proteome</keyword>
<dbReference type="SUPFAM" id="SSF51556">
    <property type="entry name" value="Metallo-dependent hydrolases"/>
    <property type="match status" value="1"/>
</dbReference>
<dbReference type="Gene3D" id="2.30.40.10">
    <property type="entry name" value="Urease, subunit C, domain 1"/>
    <property type="match status" value="1"/>
</dbReference>
<dbReference type="Pfam" id="PF01979">
    <property type="entry name" value="Amidohydro_1"/>
    <property type="match status" value="1"/>
</dbReference>
<dbReference type="SUPFAM" id="SSF51338">
    <property type="entry name" value="Composite domain of metallo-dependent hydrolases"/>
    <property type="match status" value="1"/>
</dbReference>
<dbReference type="InterPro" id="IPR032466">
    <property type="entry name" value="Metal_Hydrolase"/>
</dbReference>
<gene>
    <name evidence="2" type="ORF">HCR76_16655</name>
</gene>
<dbReference type="InterPro" id="IPR011059">
    <property type="entry name" value="Metal-dep_hydrolase_composite"/>
</dbReference>
<proteinExistence type="predicted"/>
<dbReference type="Proteomes" id="UP000662814">
    <property type="component" value="Chromosome"/>
</dbReference>
<evidence type="ECO:0000313" key="2">
    <source>
        <dbReference type="EMBL" id="QPZ38388.1"/>
    </source>
</evidence>
<feature type="domain" description="Amidohydrolase-related" evidence="1">
    <location>
        <begin position="49"/>
        <end position="394"/>
    </location>
</feature>
<dbReference type="Gene3D" id="3.20.20.140">
    <property type="entry name" value="Metal-dependent hydrolases"/>
    <property type="match status" value="1"/>
</dbReference>
<dbReference type="CDD" id="cd01299">
    <property type="entry name" value="Met_dep_hydrolase_A"/>
    <property type="match status" value="1"/>
</dbReference>
<evidence type="ECO:0000313" key="3">
    <source>
        <dbReference type="Proteomes" id="UP000662814"/>
    </source>
</evidence>